<dbReference type="SUPFAM" id="SSF158745">
    <property type="entry name" value="LanC-like"/>
    <property type="match status" value="1"/>
</dbReference>
<dbReference type="GO" id="GO:0046872">
    <property type="term" value="F:metal ion binding"/>
    <property type="evidence" value="ECO:0007669"/>
    <property type="project" value="UniProtKB-KW"/>
</dbReference>
<comment type="similarity">
    <text evidence="1">Belongs to the LanC-like protein family.</text>
</comment>
<dbReference type="CDD" id="cd04794">
    <property type="entry name" value="euk_LANCL"/>
    <property type="match status" value="1"/>
</dbReference>
<gene>
    <name evidence="3" type="primary">RvY_07365-1</name>
    <name evidence="3" type="synonym">RvY_07365.1</name>
    <name evidence="3" type="ORF">RvY_07365</name>
</gene>
<dbReference type="Gene3D" id="1.50.10.10">
    <property type="match status" value="1"/>
</dbReference>
<dbReference type="PANTHER" id="PTHR12736">
    <property type="entry name" value="LANC-LIKE PROTEIN"/>
    <property type="match status" value="1"/>
</dbReference>
<dbReference type="PANTHER" id="PTHR12736:SF7">
    <property type="entry name" value="LANC-LIKE PROTEIN 3"/>
    <property type="match status" value="1"/>
</dbReference>
<accession>A0A1D1VAB2</accession>
<protein>
    <recommendedName>
        <fullName evidence="5">LanC-like protein 3 homolog</fullName>
    </recommendedName>
</protein>
<feature type="binding site" evidence="2">
    <location>
        <position position="346"/>
    </location>
    <ligand>
        <name>Zn(2+)</name>
        <dbReference type="ChEBI" id="CHEBI:29105"/>
    </ligand>
</feature>
<dbReference type="InterPro" id="IPR012341">
    <property type="entry name" value="6hp_glycosidase-like_sf"/>
</dbReference>
<evidence type="ECO:0000256" key="1">
    <source>
        <dbReference type="ARBA" id="ARBA00007179"/>
    </source>
</evidence>
<comment type="caution">
    <text evidence="3">The sequence shown here is derived from an EMBL/GenBank/DDBJ whole genome shotgun (WGS) entry which is preliminary data.</text>
</comment>
<dbReference type="SMART" id="SM01260">
    <property type="entry name" value="LANC_like"/>
    <property type="match status" value="1"/>
</dbReference>
<feature type="binding site" evidence="2">
    <location>
        <position position="345"/>
    </location>
    <ligand>
        <name>Zn(2+)</name>
        <dbReference type="ChEBI" id="CHEBI:29105"/>
    </ligand>
</feature>
<feature type="binding site" evidence="2">
    <location>
        <position position="299"/>
    </location>
    <ligand>
        <name>Zn(2+)</name>
        <dbReference type="ChEBI" id="CHEBI:29105"/>
    </ligand>
</feature>
<evidence type="ECO:0000313" key="3">
    <source>
        <dbReference type="EMBL" id="GAU95813.1"/>
    </source>
</evidence>
<dbReference type="PRINTS" id="PR01950">
    <property type="entry name" value="LANCSUPER"/>
</dbReference>
<keyword evidence="2" id="KW-0862">Zinc</keyword>
<keyword evidence="2" id="KW-0479">Metal-binding</keyword>
<dbReference type="GO" id="GO:0031179">
    <property type="term" value="P:peptide modification"/>
    <property type="evidence" value="ECO:0007669"/>
    <property type="project" value="InterPro"/>
</dbReference>
<dbReference type="Pfam" id="PF05147">
    <property type="entry name" value="LANC_like"/>
    <property type="match status" value="1"/>
</dbReference>
<dbReference type="AlphaFoldDB" id="A0A1D1VAB2"/>
<organism evidence="3 4">
    <name type="scientific">Ramazzottius varieornatus</name>
    <name type="common">Water bear</name>
    <name type="synonym">Tardigrade</name>
    <dbReference type="NCBI Taxonomy" id="947166"/>
    <lineage>
        <taxon>Eukaryota</taxon>
        <taxon>Metazoa</taxon>
        <taxon>Ecdysozoa</taxon>
        <taxon>Tardigrada</taxon>
        <taxon>Eutardigrada</taxon>
        <taxon>Parachela</taxon>
        <taxon>Hypsibioidea</taxon>
        <taxon>Ramazzottiidae</taxon>
        <taxon>Ramazzottius</taxon>
    </lineage>
</organism>
<dbReference type="EMBL" id="BDGG01000003">
    <property type="protein sequence ID" value="GAU95813.1"/>
    <property type="molecule type" value="Genomic_DNA"/>
</dbReference>
<evidence type="ECO:0000256" key="2">
    <source>
        <dbReference type="PIRSR" id="PIRSR607822-1"/>
    </source>
</evidence>
<dbReference type="Proteomes" id="UP000186922">
    <property type="component" value="Unassembled WGS sequence"/>
</dbReference>
<dbReference type="OrthoDB" id="10257263at2759"/>
<reference evidence="3 4" key="1">
    <citation type="journal article" date="2016" name="Nat. Commun.">
        <title>Extremotolerant tardigrade genome and improved radiotolerance of human cultured cells by tardigrade-unique protein.</title>
        <authorList>
            <person name="Hashimoto T."/>
            <person name="Horikawa D.D."/>
            <person name="Saito Y."/>
            <person name="Kuwahara H."/>
            <person name="Kozuka-Hata H."/>
            <person name="Shin-I T."/>
            <person name="Minakuchi Y."/>
            <person name="Ohishi K."/>
            <person name="Motoyama A."/>
            <person name="Aizu T."/>
            <person name="Enomoto A."/>
            <person name="Kondo K."/>
            <person name="Tanaka S."/>
            <person name="Hara Y."/>
            <person name="Koshikawa S."/>
            <person name="Sagara H."/>
            <person name="Miura T."/>
            <person name="Yokobori S."/>
            <person name="Miyagawa K."/>
            <person name="Suzuki Y."/>
            <person name="Kubo T."/>
            <person name="Oyama M."/>
            <person name="Kohara Y."/>
            <person name="Fujiyama A."/>
            <person name="Arakawa K."/>
            <person name="Katayama T."/>
            <person name="Toyoda A."/>
            <person name="Kunieda T."/>
        </authorList>
    </citation>
    <scope>NUCLEOTIDE SEQUENCE [LARGE SCALE GENOMIC DNA]</scope>
    <source>
        <strain evidence="3 4">YOKOZUNA-1</strain>
    </source>
</reference>
<evidence type="ECO:0008006" key="5">
    <source>
        <dbReference type="Google" id="ProtNLM"/>
    </source>
</evidence>
<dbReference type="PRINTS" id="PR01951">
    <property type="entry name" value="LANCEUKARYTE"/>
</dbReference>
<proteinExistence type="inferred from homology"/>
<sequence>MAAAKSGKNVPPVRSVRQRHFDNPFSDYNGQPLPDASEYIEQALSLMQDIYSYYTVFPNRPRRDLYIGGAGVAYGCVRLSDRLPRQSADKELVLDLAVRIIDALLQELNSIPLKAPGVIGGDFGVYVAAAIVYAKAGRTEDAENALKEFVGSTSGVERMTSQGSSADEFMTGKCGYLAAFMELWKTFPAHPSLLEVPVPAIINSVIESGKQYSHARGFHSKCPLMYFHLGADYIGAAHGLSSVLQILLCFPHVLKAHPENLKEIKASIDYLATCQKCNGNFGAVFNTIDQEENELVQWCHGAPGVIMLFAKAYLVWKDCKYDDVCRLCADVIWKKGLLKKGPGLCHGISGTAYAFLLMYRLTNDSVYLYRATCFADIMFQQNVRELSRLPDNPYS</sequence>
<dbReference type="InterPro" id="IPR007822">
    <property type="entry name" value="LANC-like"/>
</dbReference>
<dbReference type="InterPro" id="IPR020464">
    <property type="entry name" value="LanC-like_prot_euk"/>
</dbReference>
<keyword evidence="4" id="KW-1185">Reference proteome</keyword>
<evidence type="ECO:0000313" key="4">
    <source>
        <dbReference type="Proteomes" id="UP000186922"/>
    </source>
</evidence>
<dbReference type="GO" id="GO:0005886">
    <property type="term" value="C:plasma membrane"/>
    <property type="evidence" value="ECO:0007669"/>
    <property type="project" value="TreeGrafter"/>
</dbReference>
<dbReference type="GO" id="GO:0005975">
    <property type="term" value="P:carbohydrate metabolic process"/>
    <property type="evidence" value="ECO:0007669"/>
    <property type="project" value="InterPro"/>
</dbReference>
<name>A0A1D1VAB2_RAMVA</name>